<dbReference type="PROSITE" id="PS50045">
    <property type="entry name" value="SIGMA54_INTERACT_4"/>
    <property type="match status" value="1"/>
</dbReference>
<organism evidence="6 7">
    <name type="scientific">Megamonas hypermegale</name>
    <dbReference type="NCBI Taxonomy" id="158847"/>
    <lineage>
        <taxon>Bacteria</taxon>
        <taxon>Bacillati</taxon>
        <taxon>Bacillota</taxon>
        <taxon>Negativicutes</taxon>
        <taxon>Selenomonadales</taxon>
        <taxon>Selenomonadaceae</taxon>
        <taxon>Megamonas</taxon>
    </lineage>
</organism>
<dbReference type="GO" id="GO:0005524">
    <property type="term" value="F:ATP binding"/>
    <property type="evidence" value="ECO:0007669"/>
    <property type="project" value="UniProtKB-KW"/>
</dbReference>
<dbReference type="Pfam" id="PF00158">
    <property type="entry name" value="Sigma54_activat"/>
    <property type="match status" value="1"/>
</dbReference>
<dbReference type="InterPro" id="IPR058031">
    <property type="entry name" value="AAA_lid_NorR"/>
</dbReference>
<feature type="domain" description="Sigma-54 factor interaction" evidence="5">
    <location>
        <begin position="343"/>
        <end position="568"/>
    </location>
</feature>
<evidence type="ECO:0000256" key="3">
    <source>
        <dbReference type="ARBA" id="ARBA00023015"/>
    </source>
</evidence>
<dbReference type="Gene3D" id="3.40.50.300">
    <property type="entry name" value="P-loop containing nucleotide triphosphate hydrolases"/>
    <property type="match status" value="1"/>
</dbReference>
<keyword evidence="4" id="KW-0804">Transcription</keyword>
<dbReference type="InterPro" id="IPR025943">
    <property type="entry name" value="Sigma_54_int_dom_ATP-bd_2"/>
</dbReference>
<evidence type="ECO:0000256" key="2">
    <source>
        <dbReference type="ARBA" id="ARBA00022840"/>
    </source>
</evidence>
<dbReference type="Gene3D" id="1.10.10.60">
    <property type="entry name" value="Homeodomain-like"/>
    <property type="match status" value="1"/>
</dbReference>
<dbReference type="EMBL" id="UGPP01000001">
    <property type="protein sequence ID" value="STY72353.1"/>
    <property type="molecule type" value="Genomic_DNA"/>
</dbReference>
<keyword evidence="2" id="KW-0067">ATP-binding</keyword>
<evidence type="ECO:0000313" key="7">
    <source>
        <dbReference type="Proteomes" id="UP000255234"/>
    </source>
</evidence>
<reference evidence="6 7" key="1">
    <citation type="submission" date="2018-06" db="EMBL/GenBank/DDBJ databases">
        <authorList>
            <consortium name="Pathogen Informatics"/>
            <person name="Doyle S."/>
        </authorList>
    </citation>
    <scope>NUCLEOTIDE SEQUENCE [LARGE SCALE GENOMIC DNA]</scope>
    <source>
        <strain evidence="6 7">NCTC10571</strain>
    </source>
</reference>
<dbReference type="STRING" id="1122216.GCA_000423385_00097"/>
<evidence type="ECO:0000313" key="6">
    <source>
        <dbReference type="EMBL" id="STY72353.1"/>
    </source>
</evidence>
<dbReference type="InterPro" id="IPR003593">
    <property type="entry name" value="AAA+_ATPase"/>
</dbReference>
<dbReference type="Gene3D" id="1.10.8.60">
    <property type="match status" value="1"/>
</dbReference>
<proteinExistence type="predicted"/>
<dbReference type="AlphaFoldDB" id="A0A378NVF0"/>
<dbReference type="SUPFAM" id="SSF52540">
    <property type="entry name" value="P-loop containing nucleoside triphosphate hydrolases"/>
    <property type="match status" value="1"/>
</dbReference>
<dbReference type="SUPFAM" id="SSF46689">
    <property type="entry name" value="Homeodomain-like"/>
    <property type="match status" value="1"/>
</dbReference>
<dbReference type="GO" id="GO:0043565">
    <property type="term" value="F:sequence-specific DNA binding"/>
    <property type="evidence" value="ECO:0007669"/>
    <property type="project" value="InterPro"/>
</dbReference>
<dbReference type="PANTHER" id="PTHR32071:SF57">
    <property type="entry name" value="C4-DICARBOXYLATE TRANSPORT TRANSCRIPTIONAL REGULATORY PROTEIN DCTD"/>
    <property type="match status" value="1"/>
</dbReference>
<dbReference type="Pfam" id="PF25601">
    <property type="entry name" value="AAA_lid_14"/>
    <property type="match status" value="1"/>
</dbReference>
<sequence>MIREHRNREKLINYYKIFINKGITDPNVHPWIKESWELSKQYQVNPKKIPATARLSAYELAQLQSKHSDAIEYLDNFIDSIVDFLHEYNLCLTIMDSECTVLKKYANPTSRLIDRLEGVSLTTKNVGTLSCNIVKEHKVPFWVFGPEIWLEELHEMNSGSVPIMVNGELTYIVSLTVMEYEKIPQDVVLALLFTLKTALELNIRQSLNIKAQKAILDAAPFAVYHIMSEDKIVYANRMGEERLSAINAINENKETAHLKDIVLNYTHTPIYDGFQGISCYNRETTWITNNKTYEDITTVVPLKISEDDEDVQSVVTVSMPIEDLRTLVAHASGYTAKYSLSSMVGESKAFIQMKERAYRVARNKNHILLQGEAGIGKQRLAHGIHMASMRMAGPLISINCADSTPELLEQDIFGAATDSDVSHPGKLELASKGTLFIDEIEKLPSSIAKMLAKALSEKKTHRIGESLERSIDVRIIAASDANLRRLTEKGQFDEKLFNIISRSIIRVPSLRSRRDDIPMLSINIIEELSKQHQMEPKVLLPESLEVLRTYDWPGNIKQLQSVLEYSFFNTSGHEIYPTDINLMGSVKPDNKWKTDKEIFLKAWKAAGGNVSRLSNLLSVSRVTLYRYIKKYGLEK</sequence>
<dbReference type="InterPro" id="IPR027417">
    <property type="entry name" value="P-loop_NTPase"/>
</dbReference>
<evidence type="ECO:0000259" key="5">
    <source>
        <dbReference type="PROSITE" id="PS50045"/>
    </source>
</evidence>
<dbReference type="RefSeq" id="WP_115152364.1">
    <property type="nucleotide sequence ID" value="NZ_UGPP01000001.1"/>
</dbReference>
<dbReference type="Gene3D" id="3.30.450.40">
    <property type="match status" value="1"/>
</dbReference>
<dbReference type="PANTHER" id="PTHR32071">
    <property type="entry name" value="TRANSCRIPTIONAL REGULATORY PROTEIN"/>
    <property type="match status" value="1"/>
</dbReference>
<dbReference type="SMART" id="SM00382">
    <property type="entry name" value="AAA"/>
    <property type="match status" value="1"/>
</dbReference>
<dbReference type="InterPro" id="IPR002197">
    <property type="entry name" value="HTH_Fis"/>
</dbReference>
<evidence type="ECO:0000256" key="4">
    <source>
        <dbReference type="ARBA" id="ARBA00023163"/>
    </source>
</evidence>
<dbReference type="Proteomes" id="UP000255234">
    <property type="component" value="Unassembled WGS sequence"/>
</dbReference>
<keyword evidence="1" id="KW-0547">Nucleotide-binding</keyword>
<dbReference type="InterPro" id="IPR009057">
    <property type="entry name" value="Homeodomain-like_sf"/>
</dbReference>
<dbReference type="InterPro" id="IPR002078">
    <property type="entry name" value="Sigma_54_int"/>
</dbReference>
<evidence type="ECO:0000256" key="1">
    <source>
        <dbReference type="ARBA" id="ARBA00022741"/>
    </source>
</evidence>
<dbReference type="PROSITE" id="PS00676">
    <property type="entry name" value="SIGMA54_INTERACT_2"/>
    <property type="match status" value="1"/>
</dbReference>
<keyword evidence="3" id="KW-0805">Transcription regulation</keyword>
<protein>
    <submittedName>
        <fullName evidence="6">Transcriptional regulatory protein ZraR</fullName>
    </submittedName>
</protein>
<accession>A0A378NVF0</accession>
<dbReference type="CDD" id="cd00009">
    <property type="entry name" value="AAA"/>
    <property type="match status" value="1"/>
</dbReference>
<dbReference type="GO" id="GO:0006355">
    <property type="term" value="P:regulation of DNA-templated transcription"/>
    <property type="evidence" value="ECO:0007669"/>
    <property type="project" value="InterPro"/>
</dbReference>
<dbReference type="Pfam" id="PF02954">
    <property type="entry name" value="HTH_8"/>
    <property type="match status" value="1"/>
</dbReference>
<dbReference type="InterPro" id="IPR029016">
    <property type="entry name" value="GAF-like_dom_sf"/>
</dbReference>
<gene>
    <name evidence="6" type="primary">zraR</name>
    <name evidence="6" type="ORF">NCTC10571_02546</name>
</gene>
<name>A0A378NVF0_9FIRM</name>